<feature type="transmembrane region" description="Helical" evidence="2">
    <location>
        <begin position="139"/>
        <end position="164"/>
    </location>
</feature>
<evidence type="ECO:0000313" key="4">
    <source>
        <dbReference type="Proteomes" id="UP000536624"/>
    </source>
</evidence>
<organism evidence="3 4">
    <name type="scientific">Streptomyces malaysiensis</name>
    <dbReference type="NCBI Taxonomy" id="92644"/>
    <lineage>
        <taxon>Bacteria</taxon>
        <taxon>Bacillati</taxon>
        <taxon>Actinomycetota</taxon>
        <taxon>Actinomycetes</taxon>
        <taxon>Kitasatosporales</taxon>
        <taxon>Streptomycetaceae</taxon>
        <taxon>Streptomyces</taxon>
        <taxon>Streptomyces violaceusniger group</taxon>
    </lineage>
</organism>
<feature type="transmembrane region" description="Helical" evidence="2">
    <location>
        <begin position="76"/>
        <end position="93"/>
    </location>
</feature>
<feature type="compositionally biased region" description="Polar residues" evidence="1">
    <location>
        <begin position="1"/>
        <end position="14"/>
    </location>
</feature>
<feature type="region of interest" description="Disordered" evidence="1">
    <location>
        <begin position="1"/>
        <end position="20"/>
    </location>
</feature>
<keyword evidence="2" id="KW-1133">Transmembrane helix</keyword>
<accession>A0A7X5X183</accession>
<evidence type="ECO:0000256" key="2">
    <source>
        <dbReference type="SAM" id="Phobius"/>
    </source>
</evidence>
<dbReference type="Proteomes" id="UP000536624">
    <property type="component" value="Unassembled WGS sequence"/>
</dbReference>
<evidence type="ECO:0000313" key="3">
    <source>
        <dbReference type="EMBL" id="NIY64812.1"/>
    </source>
</evidence>
<keyword evidence="2" id="KW-0472">Membrane</keyword>
<name>A0A7X5X183_STRMQ</name>
<protein>
    <submittedName>
        <fullName evidence="3">Sialic acid transporter</fullName>
    </submittedName>
</protein>
<reference evidence="3 4" key="1">
    <citation type="submission" date="2020-02" db="EMBL/GenBank/DDBJ databases">
        <title>Streptomyces malaysiensis DSM14702 (JHCC583434, PFL_A843) Genome sequencing and assembly.</title>
        <authorList>
            <person name="Samborskyy M."/>
        </authorList>
    </citation>
    <scope>NUCLEOTIDE SEQUENCE [LARGE SCALE GENOMIC DNA]</scope>
    <source>
        <strain evidence="3 4">DSM 14702</strain>
    </source>
</reference>
<sequence length="205" mass="21978">MSTNRCSPQDSLSWSLPEPEDWKQARRRSSAPDAGTAPNVFALLFKGRLRTVNTATAIVVMVLLTLVFTGRLNGPTVVGSAILIAAVFVSYMVQFGGRRWPLILAVTVTVLSAFLYSWPIQALLPAYAASELDYDPAQISGVVFSALSALSFSLTFVVILLIGFNVPARVQRLLHPSASLPTDFTNEGLLGTGEPIPSRAAKSAL</sequence>
<feature type="transmembrane region" description="Helical" evidence="2">
    <location>
        <begin position="100"/>
        <end position="119"/>
    </location>
</feature>
<evidence type="ECO:0000256" key="1">
    <source>
        <dbReference type="SAM" id="MobiDB-lite"/>
    </source>
</evidence>
<feature type="transmembrane region" description="Helical" evidence="2">
    <location>
        <begin position="52"/>
        <end position="70"/>
    </location>
</feature>
<comment type="caution">
    <text evidence="3">The sequence shown here is derived from an EMBL/GenBank/DDBJ whole genome shotgun (WGS) entry which is preliminary data.</text>
</comment>
<keyword evidence="2" id="KW-0812">Transmembrane</keyword>
<proteinExistence type="predicted"/>
<gene>
    <name evidence="3" type="ORF">SMALB_2788</name>
</gene>
<dbReference type="EMBL" id="JAALLH010000001">
    <property type="protein sequence ID" value="NIY64812.1"/>
    <property type="molecule type" value="Genomic_DNA"/>
</dbReference>
<dbReference type="AlphaFoldDB" id="A0A7X5X183"/>
<dbReference type="RefSeq" id="WP_167501172.1">
    <property type="nucleotide sequence ID" value="NZ_JAALLH010000001.1"/>
</dbReference>